<reference evidence="3 4" key="1">
    <citation type="submission" date="2020-01" db="EMBL/GenBank/DDBJ databases">
        <title>Identification and distribution of gene clusters putatively required for synthesis of sphingolipid metabolism inhibitors in phylogenetically diverse species of the filamentous fungus Fusarium.</title>
        <authorList>
            <person name="Kim H.-S."/>
            <person name="Busman M."/>
            <person name="Brown D.W."/>
            <person name="Divon H."/>
            <person name="Uhlig S."/>
            <person name="Proctor R.H."/>
        </authorList>
    </citation>
    <scope>NUCLEOTIDE SEQUENCE [LARGE SCALE GENOMIC DNA]</scope>
    <source>
        <strain evidence="3 4">NRRL 20459</strain>
    </source>
</reference>
<dbReference type="PANTHER" id="PTHR37534:SF16">
    <property type="entry name" value="ZN(II)2CYS6 TRANSCRIPTION FACTOR (EUROFUNG)-RELATED"/>
    <property type="match status" value="1"/>
</dbReference>
<dbReference type="GO" id="GO:0003700">
    <property type="term" value="F:DNA-binding transcription factor activity"/>
    <property type="evidence" value="ECO:0007669"/>
    <property type="project" value="TreeGrafter"/>
</dbReference>
<organism evidence="3 4">
    <name type="scientific">Fusarium albosuccineum</name>
    <dbReference type="NCBI Taxonomy" id="1237068"/>
    <lineage>
        <taxon>Eukaryota</taxon>
        <taxon>Fungi</taxon>
        <taxon>Dikarya</taxon>
        <taxon>Ascomycota</taxon>
        <taxon>Pezizomycotina</taxon>
        <taxon>Sordariomycetes</taxon>
        <taxon>Hypocreomycetidae</taxon>
        <taxon>Hypocreales</taxon>
        <taxon>Nectriaceae</taxon>
        <taxon>Fusarium</taxon>
        <taxon>Fusarium decemcellulare species complex</taxon>
    </lineage>
</organism>
<evidence type="ECO:0000313" key="3">
    <source>
        <dbReference type="EMBL" id="KAF4458443.1"/>
    </source>
</evidence>
<dbReference type="GO" id="GO:0000976">
    <property type="term" value="F:transcription cis-regulatory region binding"/>
    <property type="evidence" value="ECO:0007669"/>
    <property type="project" value="TreeGrafter"/>
</dbReference>
<protein>
    <submittedName>
        <fullName evidence="3">Uncharacterized protein</fullName>
    </submittedName>
</protein>
<dbReference type="GO" id="GO:0005634">
    <property type="term" value="C:nucleus"/>
    <property type="evidence" value="ECO:0007669"/>
    <property type="project" value="UniProtKB-SubCell"/>
</dbReference>
<evidence type="ECO:0000256" key="1">
    <source>
        <dbReference type="ARBA" id="ARBA00004123"/>
    </source>
</evidence>
<comment type="caution">
    <text evidence="3">The sequence shown here is derived from an EMBL/GenBank/DDBJ whole genome shotgun (WGS) entry which is preliminary data.</text>
</comment>
<dbReference type="OrthoDB" id="3509362at2759"/>
<dbReference type="InterPro" id="IPR021858">
    <property type="entry name" value="Fun_TF"/>
</dbReference>
<dbReference type="PANTHER" id="PTHR37534">
    <property type="entry name" value="TRANSCRIPTIONAL ACTIVATOR PROTEIN UGA3"/>
    <property type="match status" value="1"/>
</dbReference>
<keyword evidence="4" id="KW-1185">Reference proteome</keyword>
<gene>
    <name evidence="3" type="ORF">FALBO_14823</name>
</gene>
<evidence type="ECO:0000313" key="4">
    <source>
        <dbReference type="Proteomes" id="UP000554235"/>
    </source>
</evidence>
<comment type="subcellular location">
    <subcellularLocation>
        <location evidence="1">Nucleus</location>
    </subcellularLocation>
</comment>
<sequence>MLPSSSVELFPTPSVPPSPGMLPELSTLDIRLFQYYVEKLSSRLANADGLWNPLRVLVIPRMCSSIVLFHAACAGSALHMARFSSEDVERYDRLARLHYVQALSALKNLIPTLNQAQAATDKSMLNLDEIALLASIFLCKYEIIKDGMSIWRHHLDGVETLYTFLASKYRGSRHDTIEFAHNFLTYHKSIASLTTEVTEDSDEAWEEAPAPSSNEMSSIDLYMGCSRSLFVLLLRVMRLRKLCDRVCSRYSHVKSEVESILVVLSRQQWRLEHFNIPEDMTFGTAEGLQHVAQAFESCLLVCLHSIIEDSAQSSRDADPGSYWEEISHMLPTSKQEALQACIREIDLVPMDGSVEAGLLPLLFVVACESHDFDESLAAIQRVDRLGSNIGIGNQCYAGVLVREIWTHRLQHHEGSWRDFLKTSDWKNIILT</sequence>
<name>A0A8H4KZU3_9HYPO</name>
<accession>A0A8H4KZU3</accession>
<dbReference type="EMBL" id="JAADYS010002454">
    <property type="protein sequence ID" value="KAF4458443.1"/>
    <property type="molecule type" value="Genomic_DNA"/>
</dbReference>
<proteinExistence type="predicted"/>
<dbReference type="Pfam" id="PF11951">
    <property type="entry name" value="Fungal_trans_2"/>
    <property type="match status" value="1"/>
</dbReference>
<keyword evidence="2" id="KW-0539">Nucleus</keyword>
<dbReference type="GO" id="GO:0045944">
    <property type="term" value="P:positive regulation of transcription by RNA polymerase II"/>
    <property type="evidence" value="ECO:0007669"/>
    <property type="project" value="TreeGrafter"/>
</dbReference>
<dbReference type="Proteomes" id="UP000554235">
    <property type="component" value="Unassembled WGS sequence"/>
</dbReference>
<dbReference type="AlphaFoldDB" id="A0A8H4KZU3"/>
<evidence type="ECO:0000256" key="2">
    <source>
        <dbReference type="ARBA" id="ARBA00023242"/>
    </source>
</evidence>